<reference evidence="1" key="2">
    <citation type="journal article" date="2015" name="Data Brief">
        <title>Shoot transcriptome of the giant reed, Arundo donax.</title>
        <authorList>
            <person name="Barrero R.A."/>
            <person name="Guerrero F.D."/>
            <person name="Moolhuijzen P."/>
            <person name="Goolsby J.A."/>
            <person name="Tidwell J."/>
            <person name="Bellgard S.E."/>
            <person name="Bellgard M.I."/>
        </authorList>
    </citation>
    <scope>NUCLEOTIDE SEQUENCE</scope>
    <source>
        <tissue evidence="1">Shoot tissue taken approximately 20 cm above the soil surface</tissue>
    </source>
</reference>
<protein>
    <submittedName>
        <fullName evidence="1">Uncharacterized protein</fullName>
    </submittedName>
</protein>
<dbReference type="AlphaFoldDB" id="A0A0A9BAZ4"/>
<accession>A0A0A9BAZ4</accession>
<name>A0A0A9BAZ4_ARUDO</name>
<reference evidence="1" key="1">
    <citation type="submission" date="2014-09" db="EMBL/GenBank/DDBJ databases">
        <authorList>
            <person name="Magalhaes I.L.F."/>
            <person name="Oliveira U."/>
            <person name="Santos F.R."/>
            <person name="Vidigal T.H.D.A."/>
            <person name="Brescovit A.D."/>
            <person name="Santos A.J."/>
        </authorList>
    </citation>
    <scope>NUCLEOTIDE SEQUENCE</scope>
    <source>
        <tissue evidence="1">Shoot tissue taken approximately 20 cm above the soil surface</tissue>
    </source>
</reference>
<proteinExistence type="predicted"/>
<organism evidence="1">
    <name type="scientific">Arundo donax</name>
    <name type="common">Giant reed</name>
    <name type="synonym">Donax arundinaceus</name>
    <dbReference type="NCBI Taxonomy" id="35708"/>
    <lineage>
        <taxon>Eukaryota</taxon>
        <taxon>Viridiplantae</taxon>
        <taxon>Streptophyta</taxon>
        <taxon>Embryophyta</taxon>
        <taxon>Tracheophyta</taxon>
        <taxon>Spermatophyta</taxon>
        <taxon>Magnoliopsida</taxon>
        <taxon>Liliopsida</taxon>
        <taxon>Poales</taxon>
        <taxon>Poaceae</taxon>
        <taxon>PACMAD clade</taxon>
        <taxon>Arundinoideae</taxon>
        <taxon>Arundineae</taxon>
        <taxon>Arundo</taxon>
    </lineage>
</organism>
<dbReference type="EMBL" id="GBRH01239495">
    <property type="protein sequence ID" value="JAD58400.1"/>
    <property type="molecule type" value="Transcribed_RNA"/>
</dbReference>
<evidence type="ECO:0000313" key="1">
    <source>
        <dbReference type="EMBL" id="JAD58400.1"/>
    </source>
</evidence>
<sequence length="17" mass="1754">MSSRPSQAAWMASGLSS</sequence>